<accession>A0A927MZM4</accession>
<evidence type="ECO:0000313" key="1">
    <source>
        <dbReference type="EMBL" id="MBE1607618.1"/>
    </source>
</evidence>
<gene>
    <name evidence="1" type="ORF">HEB94_004466</name>
</gene>
<organism evidence="1 2">
    <name type="scientific">Actinopolymorpha pittospori</name>
    <dbReference type="NCBI Taxonomy" id="648752"/>
    <lineage>
        <taxon>Bacteria</taxon>
        <taxon>Bacillati</taxon>
        <taxon>Actinomycetota</taxon>
        <taxon>Actinomycetes</taxon>
        <taxon>Propionibacteriales</taxon>
        <taxon>Actinopolymorphaceae</taxon>
        <taxon>Actinopolymorpha</taxon>
    </lineage>
</organism>
<dbReference type="Proteomes" id="UP000638648">
    <property type="component" value="Unassembled WGS sequence"/>
</dbReference>
<proteinExistence type="predicted"/>
<protein>
    <submittedName>
        <fullName evidence="1">Uncharacterized protein</fullName>
    </submittedName>
</protein>
<evidence type="ECO:0000313" key="2">
    <source>
        <dbReference type="Proteomes" id="UP000638648"/>
    </source>
</evidence>
<keyword evidence="2" id="KW-1185">Reference proteome</keyword>
<dbReference type="EMBL" id="JADBEM010000001">
    <property type="protein sequence ID" value="MBE1607618.1"/>
    <property type="molecule type" value="Genomic_DNA"/>
</dbReference>
<dbReference type="AlphaFoldDB" id="A0A927MZM4"/>
<sequence>MIDLDPVLSRWLGTTPWDTPLPGWDRSCVGSALQSLVCSHRLSLTAYEPPDEEWIVVRNGEAAAITSALFPLSFVTPGLVWALRELLPQLILVPLASTVAVDYRATAEVLRHTLLRFGWTNDFSPAGFCVSDLLVESVQPA</sequence>
<name>A0A927MZM4_9ACTN</name>
<comment type="caution">
    <text evidence="1">The sequence shown here is derived from an EMBL/GenBank/DDBJ whole genome shotgun (WGS) entry which is preliminary data.</text>
</comment>
<reference evidence="1" key="1">
    <citation type="submission" date="2020-10" db="EMBL/GenBank/DDBJ databases">
        <title>Sequencing the genomes of 1000 actinobacteria strains.</title>
        <authorList>
            <person name="Klenk H.-P."/>
        </authorList>
    </citation>
    <scope>NUCLEOTIDE SEQUENCE</scope>
    <source>
        <strain evidence="1">DSM 45354</strain>
    </source>
</reference>
<dbReference type="RefSeq" id="WP_192751538.1">
    <property type="nucleotide sequence ID" value="NZ_BAABJL010000207.1"/>
</dbReference>